<protein>
    <submittedName>
        <fullName evidence="1">Uncharacterized protein</fullName>
    </submittedName>
</protein>
<dbReference type="EMBL" id="JRKL02000466">
    <property type="protein sequence ID" value="KAF3971105.1"/>
    <property type="molecule type" value="Genomic_DNA"/>
</dbReference>
<dbReference type="AlphaFoldDB" id="A0A8J4RQF6"/>
<name>A0A8J4RQF6_9ROSI</name>
<gene>
    <name evidence="1" type="ORF">CMV_005269</name>
</gene>
<accession>A0A8J4RQF6</accession>
<keyword evidence="2" id="KW-1185">Reference proteome</keyword>
<proteinExistence type="predicted"/>
<sequence length="74" mass="8729">MCCSNIEQLWTETKSWEMLKKLTVLNLEVIKKSPQGLSPNYVKGRYDVIFPGSEMPEWFSHQWLKRVPEFMAHG</sequence>
<comment type="caution">
    <text evidence="1">The sequence shown here is derived from an EMBL/GenBank/DDBJ whole genome shotgun (WGS) entry which is preliminary data.</text>
</comment>
<dbReference type="Proteomes" id="UP000737018">
    <property type="component" value="Unassembled WGS sequence"/>
</dbReference>
<reference evidence="1" key="1">
    <citation type="submission" date="2020-03" db="EMBL/GenBank/DDBJ databases">
        <title>Castanea mollissima Vanexum genome sequencing.</title>
        <authorList>
            <person name="Staton M."/>
        </authorList>
    </citation>
    <scope>NUCLEOTIDE SEQUENCE</scope>
    <source>
        <tissue evidence="1">Leaf</tissue>
    </source>
</reference>
<evidence type="ECO:0000313" key="1">
    <source>
        <dbReference type="EMBL" id="KAF3971105.1"/>
    </source>
</evidence>
<evidence type="ECO:0000313" key="2">
    <source>
        <dbReference type="Proteomes" id="UP000737018"/>
    </source>
</evidence>
<organism evidence="1 2">
    <name type="scientific">Castanea mollissima</name>
    <name type="common">Chinese chestnut</name>
    <dbReference type="NCBI Taxonomy" id="60419"/>
    <lineage>
        <taxon>Eukaryota</taxon>
        <taxon>Viridiplantae</taxon>
        <taxon>Streptophyta</taxon>
        <taxon>Embryophyta</taxon>
        <taxon>Tracheophyta</taxon>
        <taxon>Spermatophyta</taxon>
        <taxon>Magnoliopsida</taxon>
        <taxon>eudicotyledons</taxon>
        <taxon>Gunneridae</taxon>
        <taxon>Pentapetalae</taxon>
        <taxon>rosids</taxon>
        <taxon>fabids</taxon>
        <taxon>Fagales</taxon>
        <taxon>Fagaceae</taxon>
        <taxon>Castanea</taxon>
    </lineage>
</organism>